<evidence type="ECO:0000256" key="2">
    <source>
        <dbReference type="ARBA" id="ARBA00022692"/>
    </source>
</evidence>
<proteinExistence type="inferred from homology"/>
<keyword evidence="5 10" id="KW-0472">Membrane</keyword>
<feature type="transmembrane region" description="Helical" evidence="10">
    <location>
        <begin position="215"/>
        <end position="237"/>
    </location>
</feature>
<evidence type="ECO:0000313" key="12">
    <source>
        <dbReference type="Ensembl" id="ENSOTSP00005082964.1"/>
    </source>
</evidence>
<dbReference type="PRINTS" id="PR00237">
    <property type="entry name" value="GPCRRHODOPSN"/>
</dbReference>
<evidence type="ECO:0000256" key="3">
    <source>
        <dbReference type="ARBA" id="ARBA00022989"/>
    </source>
</evidence>
<dbReference type="GO" id="GO:0007200">
    <property type="term" value="P:phospholipase C-activating G protein-coupled receptor signaling pathway"/>
    <property type="evidence" value="ECO:0007669"/>
    <property type="project" value="TreeGrafter"/>
</dbReference>
<keyword evidence="3 10" id="KW-1133">Transmembrane helix</keyword>
<dbReference type="GO" id="GO:0004930">
    <property type="term" value="F:G protein-coupled receptor activity"/>
    <property type="evidence" value="ECO:0007669"/>
    <property type="project" value="UniProtKB-KW"/>
</dbReference>
<dbReference type="InterPro" id="IPR000276">
    <property type="entry name" value="GPCR_Rhodpsn"/>
</dbReference>
<dbReference type="PANTHER" id="PTHR24232:SF85">
    <property type="entry name" value="G-PROTEIN COUPLED RECEPTOR 4"/>
    <property type="match status" value="1"/>
</dbReference>
<comment type="subcellular location">
    <subcellularLocation>
        <location evidence="1">Membrane</location>
        <topology evidence="1">Multi-pass membrane protein</topology>
    </subcellularLocation>
</comment>
<keyword evidence="8 9" id="KW-0807">Transducer</keyword>
<protein>
    <recommendedName>
        <fullName evidence="11">G-protein coupled receptors family 1 profile domain-containing protein</fullName>
    </recommendedName>
</protein>
<evidence type="ECO:0000256" key="8">
    <source>
        <dbReference type="ARBA" id="ARBA00023224"/>
    </source>
</evidence>
<evidence type="ECO:0000256" key="1">
    <source>
        <dbReference type="ARBA" id="ARBA00004141"/>
    </source>
</evidence>
<keyword evidence="2 9" id="KW-0812">Transmembrane</keyword>
<evidence type="ECO:0000259" key="11">
    <source>
        <dbReference type="PROSITE" id="PS50262"/>
    </source>
</evidence>
<dbReference type="PROSITE" id="PS50262">
    <property type="entry name" value="G_PROTEIN_RECEP_F1_2"/>
    <property type="match status" value="1"/>
</dbReference>
<dbReference type="Ensembl" id="ENSOTST00005089976.2">
    <property type="protein sequence ID" value="ENSOTSP00005082964.1"/>
    <property type="gene ID" value="ENSOTSG00005039130.2"/>
</dbReference>
<accession>A0A8C8IN40</accession>
<evidence type="ECO:0000256" key="5">
    <source>
        <dbReference type="ARBA" id="ARBA00023136"/>
    </source>
</evidence>
<dbReference type="Gene3D" id="1.20.1070.10">
    <property type="entry name" value="Rhodopsin 7-helix transmembrane proteins"/>
    <property type="match status" value="1"/>
</dbReference>
<evidence type="ECO:0000256" key="4">
    <source>
        <dbReference type="ARBA" id="ARBA00023040"/>
    </source>
</evidence>
<comment type="similarity">
    <text evidence="9">Belongs to the G-protein coupled receptor 1 family.</text>
</comment>
<dbReference type="GeneTree" id="ENSGT00940000164014"/>
<dbReference type="AlphaFoldDB" id="A0A8C8IN40"/>
<evidence type="ECO:0000256" key="6">
    <source>
        <dbReference type="ARBA" id="ARBA00023170"/>
    </source>
</evidence>
<keyword evidence="4 9" id="KW-0297">G-protein coupled receptor</keyword>
<evidence type="ECO:0000313" key="13">
    <source>
        <dbReference type="Proteomes" id="UP000694402"/>
    </source>
</evidence>
<keyword evidence="6 9" id="KW-0675">Receptor</keyword>
<evidence type="ECO:0000256" key="7">
    <source>
        <dbReference type="ARBA" id="ARBA00023180"/>
    </source>
</evidence>
<dbReference type="GO" id="GO:0035025">
    <property type="term" value="P:positive regulation of Rho protein signal transduction"/>
    <property type="evidence" value="ECO:0007669"/>
    <property type="project" value="TreeGrafter"/>
</dbReference>
<feature type="transmembrane region" description="Helical" evidence="10">
    <location>
        <begin position="134"/>
        <end position="154"/>
    </location>
</feature>
<dbReference type="Proteomes" id="UP000694402">
    <property type="component" value="Unassembled WGS sequence"/>
</dbReference>
<dbReference type="PROSITE" id="PS00237">
    <property type="entry name" value="G_PROTEIN_RECEP_F1_1"/>
    <property type="match status" value="1"/>
</dbReference>
<dbReference type="InterPro" id="IPR017452">
    <property type="entry name" value="GPCR_Rhodpsn_7TM"/>
</dbReference>
<feature type="transmembrane region" description="Helical" evidence="10">
    <location>
        <begin position="13"/>
        <end position="31"/>
    </location>
</feature>
<evidence type="ECO:0000256" key="10">
    <source>
        <dbReference type="SAM" id="Phobius"/>
    </source>
</evidence>
<feature type="transmembrane region" description="Helical" evidence="10">
    <location>
        <begin position="43"/>
        <end position="64"/>
    </location>
</feature>
<organism evidence="12 13">
    <name type="scientific">Oncorhynchus tshawytscha</name>
    <name type="common">Chinook salmon</name>
    <name type="synonym">Salmo tshawytscha</name>
    <dbReference type="NCBI Taxonomy" id="74940"/>
    <lineage>
        <taxon>Eukaryota</taxon>
        <taxon>Metazoa</taxon>
        <taxon>Chordata</taxon>
        <taxon>Craniata</taxon>
        <taxon>Vertebrata</taxon>
        <taxon>Euteleostomi</taxon>
        <taxon>Actinopterygii</taxon>
        <taxon>Neopterygii</taxon>
        <taxon>Teleostei</taxon>
        <taxon>Protacanthopterygii</taxon>
        <taxon>Salmoniformes</taxon>
        <taxon>Salmonidae</taxon>
        <taxon>Salmoninae</taxon>
        <taxon>Oncorhynchus</taxon>
    </lineage>
</organism>
<dbReference type="Pfam" id="PF00001">
    <property type="entry name" value="7tm_1"/>
    <property type="match status" value="1"/>
</dbReference>
<keyword evidence="7" id="KW-0325">Glycoprotein</keyword>
<name>A0A8C8IN40_ONCTS</name>
<keyword evidence="13" id="KW-1185">Reference proteome</keyword>
<feature type="domain" description="G-protein coupled receptors family 1 profile" evidence="11">
    <location>
        <begin position="74"/>
        <end position="235"/>
    </location>
</feature>
<sequence>NIYTSLQSIVVDWIIFLIGFPAVCLASYALFSLVKAGRVAPVYVINLLISDLLQITMTLVFIFSRIFVRLGLCTSLGFMLLISLERYMVVVCPLWYRLRRSVKNSTLVSLSLWALALVYVTFDYIFLIDMRYSLTIFSAISLLPAPFLVLLFLVTQRALSRSMAFRGAERRRRILGTLGLVLGSYTLLFLPYSIRNLYYSIKPHAPSVSDPVRDLSSVITSALLYLSPLTDCFLYIFMRRDLRDTVDAFPCCRRLLNVGDGNRSSRQTDQGDTQTGP</sequence>
<reference evidence="12" key="1">
    <citation type="submission" date="2025-08" db="UniProtKB">
        <authorList>
            <consortium name="Ensembl"/>
        </authorList>
    </citation>
    <scope>IDENTIFICATION</scope>
</reference>
<reference evidence="12" key="2">
    <citation type="submission" date="2025-09" db="UniProtKB">
        <authorList>
            <consortium name="Ensembl"/>
        </authorList>
    </citation>
    <scope>IDENTIFICATION</scope>
</reference>
<evidence type="ECO:0000256" key="9">
    <source>
        <dbReference type="RuleBase" id="RU000688"/>
    </source>
</evidence>
<feature type="transmembrane region" description="Helical" evidence="10">
    <location>
        <begin position="174"/>
        <end position="195"/>
    </location>
</feature>
<dbReference type="PANTHER" id="PTHR24232">
    <property type="entry name" value="G-PROTEIN COUPLED RECEPTOR"/>
    <property type="match status" value="1"/>
</dbReference>
<dbReference type="SUPFAM" id="SSF81321">
    <property type="entry name" value="Family A G protein-coupled receptor-like"/>
    <property type="match status" value="1"/>
</dbReference>
<feature type="transmembrane region" description="Helical" evidence="10">
    <location>
        <begin position="108"/>
        <end position="128"/>
    </location>
</feature>
<dbReference type="GO" id="GO:0005886">
    <property type="term" value="C:plasma membrane"/>
    <property type="evidence" value="ECO:0007669"/>
    <property type="project" value="TreeGrafter"/>
</dbReference>